<evidence type="ECO:0000313" key="3">
    <source>
        <dbReference type="Proteomes" id="UP000183974"/>
    </source>
</evidence>
<dbReference type="Gene3D" id="3.90.550.10">
    <property type="entry name" value="Spore Coat Polysaccharide Biosynthesis Protein SpsA, Chain A"/>
    <property type="match status" value="1"/>
</dbReference>
<proteinExistence type="predicted"/>
<dbReference type="EMBL" id="FRBR01000010">
    <property type="protein sequence ID" value="SHM14426.1"/>
    <property type="molecule type" value="Genomic_DNA"/>
</dbReference>
<name>A0A1M7GE33_9RHOB</name>
<feature type="domain" description="Glycosyltransferase 2-like" evidence="1">
    <location>
        <begin position="6"/>
        <end position="82"/>
    </location>
</feature>
<dbReference type="STRING" id="337701.SAMN05444398_110126"/>
<dbReference type="AlphaFoldDB" id="A0A1M7GE33"/>
<dbReference type="SUPFAM" id="SSF53448">
    <property type="entry name" value="Nucleotide-diphospho-sugar transferases"/>
    <property type="match status" value="1"/>
</dbReference>
<evidence type="ECO:0000313" key="2">
    <source>
        <dbReference type="EMBL" id="SHM14426.1"/>
    </source>
</evidence>
<dbReference type="Pfam" id="PF00535">
    <property type="entry name" value="Glycos_transf_2"/>
    <property type="match status" value="1"/>
</dbReference>
<keyword evidence="3" id="KW-1185">Reference proteome</keyword>
<gene>
    <name evidence="2" type="ORF">SAMN05444398_110126</name>
</gene>
<reference evidence="2 3" key="1">
    <citation type="submission" date="2016-11" db="EMBL/GenBank/DDBJ databases">
        <authorList>
            <person name="Jaros S."/>
            <person name="Januszkiewicz K."/>
            <person name="Wedrychowicz H."/>
        </authorList>
    </citation>
    <scope>NUCLEOTIDE SEQUENCE [LARGE SCALE GENOMIC DNA]</scope>
    <source>
        <strain evidence="2 3">DSM 29589</strain>
    </source>
</reference>
<organism evidence="2 3">
    <name type="scientific">Roseovarius pacificus</name>
    <dbReference type="NCBI Taxonomy" id="337701"/>
    <lineage>
        <taxon>Bacteria</taxon>
        <taxon>Pseudomonadati</taxon>
        <taxon>Pseudomonadota</taxon>
        <taxon>Alphaproteobacteria</taxon>
        <taxon>Rhodobacterales</taxon>
        <taxon>Roseobacteraceae</taxon>
        <taxon>Roseovarius</taxon>
    </lineage>
</organism>
<sequence>MQPALILVSDDGSTDETRDIVRAFANAHPALNVTLLDGPRKGAAQNFLSLIRAIPEGIDFATLSDQDDVWLRDKLQRGADALTGAARPDDCLLYCGRTWECNAELRDMRISRPLCRPAGFRNALVQNIASGNTIMLNRPAIKLAQAASLEARKPVVHDWWLYQIVTGAGGTVLFDHAPLLMYRQHEGNLIGANRGFQAKRKRLRFMLAGRLRRWNTMNIDALSASAHRLSPENRQMLEDFATGRNGSLWARLAMIRRNGLYRQGKQGTLSLYLAAALRKL</sequence>
<keyword evidence="2" id="KW-0808">Transferase</keyword>
<protein>
    <submittedName>
        <fullName evidence="2">Glycosyl transferase family 2</fullName>
    </submittedName>
</protein>
<dbReference type="InterPro" id="IPR029044">
    <property type="entry name" value="Nucleotide-diphossugar_trans"/>
</dbReference>
<accession>A0A1M7GE33</accession>
<dbReference type="Proteomes" id="UP000183974">
    <property type="component" value="Unassembled WGS sequence"/>
</dbReference>
<evidence type="ECO:0000259" key="1">
    <source>
        <dbReference type="Pfam" id="PF00535"/>
    </source>
</evidence>
<dbReference type="GO" id="GO:0016740">
    <property type="term" value="F:transferase activity"/>
    <property type="evidence" value="ECO:0007669"/>
    <property type="project" value="UniProtKB-KW"/>
</dbReference>
<dbReference type="InterPro" id="IPR001173">
    <property type="entry name" value="Glyco_trans_2-like"/>
</dbReference>